<feature type="compositionally biased region" description="Polar residues" evidence="1">
    <location>
        <begin position="29"/>
        <end position="58"/>
    </location>
</feature>
<protein>
    <submittedName>
        <fullName evidence="3">Clip domain-containing protein</fullName>
    </submittedName>
</protein>
<feature type="region of interest" description="Disordered" evidence="1">
    <location>
        <begin position="1"/>
        <end position="152"/>
    </location>
</feature>
<evidence type="ECO:0000256" key="1">
    <source>
        <dbReference type="SAM" id="MobiDB-lite"/>
    </source>
</evidence>
<feature type="compositionally biased region" description="Polar residues" evidence="1">
    <location>
        <begin position="1"/>
        <end position="21"/>
    </location>
</feature>
<evidence type="ECO:0000313" key="2">
    <source>
        <dbReference type="Proteomes" id="UP000095280"/>
    </source>
</evidence>
<dbReference type="FunFam" id="2.10.25.10:FF:000208">
    <property type="entry name" value="Crumbs 2, cell polarity complex component"/>
    <property type="match status" value="1"/>
</dbReference>
<organism evidence="2 3">
    <name type="scientific">Macrostomum lignano</name>
    <dbReference type="NCBI Taxonomy" id="282301"/>
    <lineage>
        <taxon>Eukaryota</taxon>
        <taxon>Metazoa</taxon>
        <taxon>Spiralia</taxon>
        <taxon>Lophotrochozoa</taxon>
        <taxon>Platyhelminthes</taxon>
        <taxon>Rhabditophora</taxon>
        <taxon>Macrostomorpha</taxon>
        <taxon>Macrostomida</taxon>
        <taxon>Macrostomidae</taxon>
        <taxon>Macrostomum</taxon>
    </lineage>
</organism>
<feature type="compositionally biased region" description="Low complexity" evidence="1">
    <location>
        <begin position="138"/>
        <end position="148"/>
    </location>
</feature>
<dbReference type="AlphaFoldDB" id="A0A1I8G256"/>
<dbReference type="Proteomes" id="UP000095280">
    <property type="component" value="Unplaced"/>
</dbReference>
<accession>A0A1I8G256</accession>
<keyword evidence="2" id="KW-1185">Reference proteome</keyword>
<proteinExistence type="predicted"/>
<reference evidence="3" key="1">
    <citation type="submission" date="2016-11" db="UniProtKB">
        <authorList>
            <consortium name="WormBaseParasite"/>
        </authorList>
    </citation>
    <scope>IDENTIFICATION</scope>
</reference>
<name>A0A1I8G256_9PLAT</name>
<evidence type="ECO:0000313" key="3">
    <source>
        <dbReference type="WBParaSite" id="maker-uti_cns_0000569-snap-gene-0.21-mRNA-1"/>
    </source>
</evidence>
<dbReference type="WBParaSite" id="maker-uti_cns_0000569-snap-gene-0.21-mRNA-1">
    <property type="protein sequence ID" value="maker-uti_cns_0000569-snap-gene-0.21-mRNA-1"/>
    <property type="gene ID" value="maker-uti_cns_0000569-snap-gene-0.21"/>
</dbReference>
<sequence length="237" mass="25252">QNAAGDRNNQPKPTGSSSVTGASGHRNGNAVSTDSRCTYVDMTQNPRYTGSSQNVNASEETRESSIYVAPDVAAADVGNSKKAPAKPPKPGSKKKQQQQPPALPIRNKKPLQTTSPDTSEESETVYDTIENDSSVPVQQQQPLGQQQQANAALPTKIDVNSQRCELDVADCSPNPCTKGGQGALCLERSNRTLYGRSDLPWPFNETFSYSVASGFVCWCPTGDKACSDGSTAVLLQV</sequence>